<comment type="caution">
    <text evidence="6">The sequence shown here is derived from an EMBL/GenBank/DDBJ whole genome shotgun (WGS) entry which is preliminary data.</text>
</comment>
<keyword evidence="7" id="KW-1185">Reference proteome</keyword>
<proteinExistence type="inferred from homology"/>
<dbReference type="SUPFAM" id="SSF53850">
    <property type="entry name" value="Periplasmic binding protein-like II"/>
    <property type="match status" value="1"/>
</dbReference>
<sequence>MDGFEVRELRYFVAVAEELSFSRAAARLGIAQPPLSRAVKQLERRLGADLFQRDTHKVTLTDLGRSLLEDARDALDVMSAVSERARRQAQAHPGLAVTAKPGAATEMLRRIVGVFTALPDVPAVEVKVSGYRQQAAMVRDGRADVALVGSPLDRWRLEFEVLKVESRVAALPAGHRLAERERLSCADLHGEPMPRCAQGSPAHRAYLQGRDILPEEDECVPGPVVNDPEQLLEVVGFGQAVALVPAWLAGRNPRPDVVYRPVIDASPYVTAIAWRQGARSTAIAQFVRTATDLYNTAH</sequence>
<evidence type="ECO:0000256" key="3">
    <source>
        <dbReference type="ARBA" id="ARBA00023125"/>
    </source>
</evidence>
<feature type="domain" description="HTH lysR-type" evidence="5">
    <location>
        <begin position="4"/>
        <end position="61"/>
    </location>
</feature>
<keyword evidence="2" id="KW-0805">Transcription regulation</keyword>
<dbReference type="CDD" id="cd08414">
    <property type="entry name" value="PBP2_LTTR_aromatics_like"/>
    <property type="match status" value="1"/>
</dbReference>
<protein>
    <submittedName>
        <fullName evidence="6">LysR family transcriptional regulator</fullName>
    </submittedName>
</protein>
<evidence type="ECO:0000256" key="4">
    <source>
        <dbReference type="ARBA" id="ARBA00023163"/>
    </source>
</evidence>
<dbReference type="SUPFAM" id="SSF46785">
    <property type="entry name" value="Winged helix' DNA-binding domain"/>
    <property type="match status" value="1"/>
</dbReference>
<organism evidence="6 7">
    <name type="scientific">Actinomadura fulvescens</name>
    <dbReference type="NCBI Taxonomy" id="46160"/>
    <lineage>
        <taxon>Bacteria</taxon>
        <taxon>Bacillati</taxon>
        <taxon>Actinomycetota</taxon>
        <taxon>Actinomycetes</taxon>
        <taxon>Streptosporangiales</taxon>
        <taxon>Thermomonosporaceae</taxon>
        <taxon>Actinomadura</taxon>
    </lineage>
</organism>
<dbReference type="Pfam" id="PF03466">
    <property type="entry name" value="LysR_substrate"/>
    <property type="match status" value="1"/>
</dbReference>
<dbReference type="Pfam" id="PF00126">
    <property type="entry name" value="HTH_1"/>
    <property type="match status" value="1"/>
</dbReference>
<dbReference type="InterPro" id="IPR005119">
    <property type="entry name" value="LysR_subst-bd"/>
</dbReference>
<accession>A0ABN3PWZ2</accession>
<dbReference type="Gene3D" id="3.40.190.10">
    <property type="entry name" value="Periplasmic binding protein-like II"/>
    <property type="match status" value="2"/>
</dbReference>
<evidence type="ECO:0000259" key="5">
    <source>
        <dbReference type="PROSITE" id="PS50931"/>
    </source>
</evidence>
<comment type="similarity">
    <text evidence="1">Belongs to the LysR transcriptional regulatory family.</text>
</comment>
<evidence type="ECO:0000256" key="1">
    <source>
        <dbReference type="ARBA" id="ARBA00009437"/>
    </source>
</evidence>
<evidence type="ECO:0000256" key="2">
    <source>
        <dbReference type="ARBA" id="ARBA00023015"/>
    </source>
</evidence>
<dbReference type="Gene3D" id="1.10.10.10">
    <property type="entry name" value="Winged helix-like DNA-binding domain superfamily/Winged helix DNA-binding domain"/>
    <property type="match status" value="1"/>
</dbReference>
<dbReference type="RefSeq" id="WP_344543817.1">
    <property type="nucleotide sequence ID" value="NZ_BAAATD010000006.1"/>
</dbReference>
<dbReference type="PANTHER" id="PTHR30346:SF0">
    <property type="entry name" value="HCA OPERON TRANSCRIPTIONAL ACTIVATOR HCAR"/>
    <property type="match status" value="1"/>
</dbReference>
<gene>
    <name evidence="6" type="ORF">GCM10010411_45240</name>
</gene>
<keyword evidence="3" id="KW-0238">DNA-binding</keyword>
<reference evidence="6 7" key="1">
    <citation type="journal article" date="2019" name="Int. J. Syst. Evol. Microbiol.">
        <title>The Global Catalogue of Microorganisms (GCM) 10K type strain sequencing project: providing services to taxonomists for standard genome sequencing and annotation.</title>
        <authorList>
            <consortium name="The Broad Institute Genomics Platform"/>
            <consortium name="The Broad Institute Genome Sequencing Center for Infectious Disease"/>
            <person name="Wu L."/>
            <person name="Ma J."/>
        </authorList>
    </citation>
    <scope>NUCLEOTIDE SEQUENCE [LARGE SCALE GENOMIC DNA]</scope>
    <source>
        <strain evidence="6 7">JCM 6833</strain>
    </source>
</reference>
<dbReference type="Proteomes" id="UP001501509">
    <property type="component" value="Unassembled WGS sequence"/>
</dbReference>
<keyword evidence="4" id="KW-0804">Transcription</keyword>
<dbReference type="PRINTS" id="PR00039">
    <property type="entry name" value="HTHLYSR"/>
</dbReference>
<dbReference type="PROSITE" id="PS50931">
    <property type="entry name" value="HTH_LYSR"/>
    <property type="match status" value="1"/>
</dbReference>
<dbReference type="EMBL" id="BAAATD010000006">
    <property type="protein sequence ID" value="GAA2606065.1"/>
    <property type="molecule type" value="Genomic_DNA"/>
</dbReference>
<evidence type="ECO:0000313" key="7">
    <source>
        <dbReference type="Proteomes" id="UP001501509"/>
    </source>
</evidence>
<dbReference type="InterPro" id="IPR000847">
    <property type="entry name" value="LysR_HTH_N"/>
</dbReference>
<evidence type="ECO:0000313" key="6">
    <source>
        <dbReference type="EMBL" id="GAA2606065.1"/>
    </source>
</evidence>
<dbReference type="InterPro" id="IPR036390">
    <property type="entry name" value="WH_DNA-bd_sf"/>
</dbReference>
<dbReference type="PANTHER" id="PTHR30346">
    <property type="entry name" value="TRANSCRIPTIONAL DUAL REGULATOR HCAR-RELATED"/>
    <property type="match status" value="1"/>
</dbReference>
<name>A0ABN3PWZ2_9ACTN</name>
<dbReference type="InterPro" id="IPR036388">
    <property type="entry name" value="WH-like_DNA-bd_sf"/>
</dbReference>